<evidence type="ECO:0000313" key="3">
    <source>
        <dbReference type="Proteomes" id="UP000245802"/>
    </source>
</evidence>
<evidence type="ECO:0000313" key="2">
    <source>
        <dbReference type="EMBL" id="AWM35891.1"/>
    </source>
</evidence>
<protein>
    <submittedName>
        <fullName evidence="2">Uncharacterized protein</fullName>
    </submittedName>
</protein>
<dbReference type="Proteomes" id="UP000245802">
    <property type="component" value="Chromosome"/>
</dbReference>
<name>A0A2Z3GTM7_9BACT</name>
<keyword evidence="3" id="KW-1185">Reference proteome</keyword>
<sequence>MSCGSSADVSRHPWSRRKAAEPGAAPDTARWFPTHRSLGGGGAGELDRSAPRRDPRGWARCR</sequence>
<feature type="compositionally biased region" description="Basic and acidic residues" evidence="1">
    <location>
        <begin position="45"/>
        <end position="62"/>
    </location>
</feature>
<proteinExistence type="predicted"/>
<organism evidence="2 3">
    <name type="scientific">Gemmata obscuriglobus</name>
    <dbReference type="NCBI Taxonomy" id="114"/>
    <lineage>
        <taxon>Bacteria</taxon>
        <taxon>Pseudomonadati</taxon>
        <taxon>Planctomycetota</taxon>
        <taxon>Planctomycetia</taxon>
        <taxon>Gemmatales</taxon>
        <taxon>Gemmataceae</taxon>
        <taxon>Gemmata</taxon>
    </lineage>
</organism>
<evidence type="ECO:0000256" key="1">
    <source>
        <dbReference type="SAM" id="MobiDB-lite"/>
    </source>
</evidence>
<reference evidence="2 3" key="1">
    <citation type="submission" date="2018-01" db="EMBL/GenBank/DDBJ databases">
        <title>G. obscuriglobus.</title>
        <authorList>
            <person name="Franke J."/>
            <person name="Blomberg W."/>
            <person name="Selmecki A."/>
        </authorList>
    </citation>
    <scope>NUCLEOTIDE SEQUENCE [LARGE SCALE GENOMIC DNA]</scope>
    <source>
        <strain evidence="2 3">DSM 5831</strain>
    </source>
</reference>
<dbReference type="KEGG" id="gog:C1280_01935"/>
<accession>A0A2Z3GTM7</accession>
<feature type="region of interest" description="Disordered" evidence="1">
    <location>
        <begin position="1"/>
        <end position="62"/>
    </location>
</feature>
<dbReference type="AlphaFoldDB" id="A0A2Z3GTM7"/>
<dbReference type="EMBL" id="CP025958">
    <property type="protein sequence ID" value="AWM35891.1"/>
    <property type="molecule type" value="Genomic_DNA"/>
</dbReference>
<gene>
    <name evidence="2" type="ORF">C1280_01935</name>
</gene>